<feature type="transmembrane region" description="Helical" evidence="6">
    <location>
        <begin position="58"/>
        <end position="78"/>
    </location>
</feature>
<dbReference type="Pfam" id="PF01184">
    <property type="entry name" value="Gpr1_Fun34_YaaH"/>
    <property type="match status" value="1"/>
</dbReference>
<accession>A0A232M0J9</accession>
<dbReference type="InterPro" id="IPR000791">
    <property type="entry name" value="Gpr1/Fun34/SatP-like"/>
</dbReference>
<dbReference type="PANTHER" id="PTHR31123:SF4">
    <property type="entry name" value="PROTEIN ALCS"/>
    <property type="match status" value="1"/>
</dbReference>
<evidence type="ECO:0000313" key="7">
    <source>
        <dbReference type="EMBL" id="OXV09923.1"/>
    </source>
</evidence>
<dbReference type="EMBL" id="NPHW01003238">
    <property type="protein sequence ID" value="OXV09923.1"/>
    <property type="molecule type" value="Genomic_DNA"/>
</dbReference>
<evidence type="ECO:0000256" key="3">
    <source>
        <dbReference type="ARBA" id="ARBA00022692"/>
    </source>
</evidence>
<keyword evidence="5 6" id="KW-0472">Membrane</keyword>
<keyword evidence="3 6" id="KW-0812">Transmembrane</keyword>
<evidence type="ECO:0000256" key="2">
    <source>
        <dbReference type="ARBA" id="ARBA00005587"/>
    </source>
</evidence>
<organism evidence="7 8">
    <name type="scientific">Elaphomyces granulatus</name>
    <dbReference type="NCBI Taxonomy" id="519963"/>
    <lineage>
        <taxon>Eukaryota</taxon>
        <taxon>Fungi</taxon>
        <taxon>Dikarya</taxon>
        <taxon>Ascomycota</taxon>
        <taxon>Pezizomycotina</taxon>
        <taxon>Eurotiomycetes</taxon>
        <taxon>Eurotiomycetidae</taxon>
        <taxon>Eurotiales</taxon>
        <taxon>Elaphomycetaceae</taxon>
        <taxon>Elaphomyces</taxon>
    </lineage>
</organism>
<feature type="transmembrane region" description="Helical" evidence="6">
    <location>
        <begin position="120"/>
        <end position="143"/>
    </location>
</feature>
<evidence type="ECO:0000256" key="1">
    <source>
        <dbReference type="ARBA" id="ARBA00004141"/>
    </source>
</evidence>
<proteinExistence type="inferred from homology"/>
<dbReference type="GO" id="GO:0005886">
    <property type="term" value="C:plasma membrane"/>
    <property type="evidence" value="ECO:0007669"/>
    <property type="project" value="TreeGrafter"/>
</dbReference>
<gene>
    <name evidence="7" type="ORF">Egran_02314</name>
</gene>
<dbReference type="OrthoDB" id="3648309at2759"/>
<evidence type="ECO:0000256" key="4">
    <source>
        <dbReference type="ARBA" id="ARBA00022989"/>
    </source>
</evidence>
<evidence type="ECO:0000313" key="8">
    <source>
        <dbReference type="Proteomes" id="UP000243515"/>
    </source>
</evidence>
<keyword evidence="8" id="KW-1185">Reference proteome</keyword>
<keyword evidence="4 6" id="KW-1133">Transmembrane helix</keyword>
<dbReference type="Proteomes" id="UP000243515">
    <property type="component" value="Unassembled WGS sequence"/>
</dbReference>
<comment type="caution">
    <text evidence="7">The sequence shown here is derived from an EMBL/GenBank/DDBJ whole genome shotgun (WGS) entry which is preliminary data.</text>
</comment>
<name>A0A232M0J9_9EURO</name>
<dbReference type="PANTHER" id="PTHR31123">
    <property type="entry name" value="ACCUMULATION OF DYADS PROTEIN 2-RELATED"/>
    <property type="match status" value="1"/>
</dbReference>
<sequence length="271" mass="29330">MSKNDIEPAMGSEVPSREKTRSIGLFTLSPEIIEKLHLVSRVEERNNNNKRTFANPSALGLMGFVLTDTTLAMVLMGWGGASSAASVVGIFFFTGPVLLLLSTIFEWIMGNFFTMMVNGYLCVFYLSLGIVELPSAGVAASYSTTGNATEGSFSIGYNMGLSLYTIALGSALLTFFVFSLRINVVLALIFSGAAAACYILSAAYWNTSVAGLDLAMRLQHVAGGLLFVIGLLAWYATVAIMAKEMDFPVRLPMGDLSRFWYQTNMDPEHGN</sequence>
<feature type="transmembrane region" description="Helical" evidence="6">
    <location>
        <begin position="155"/>
        <end position="178"/>
    </location>
</feature>
<dbReference type="AlphaFoldDB" id="A0A232M0J9"/>
<protein>
    <recommendedName>
        <fullName evidence="9">GPR1/FUN34/YaaH-class plasma membrane protein</fullName>
    </recommendedName>
</protein>
<evidence type="ECO:0000256" key="5">
    <source>
        <dbReference type="ARBA" id="ARBA00023136"/>
    </source>
</evidence>
<comment type="similarity">
    <text evidence="2">Belongs to the acetate uptake transporter (AceTr) (TC 2.A.96) family.</text>
</comment>
<comment type="subcellular location">
    <subcellularLocation>
        <location evidence="1">Membrane</location>
        <topology evidence="1">Multi-pass membrane protein</topology>
    </subcellularLocation>
</comment>
<dbReference type="GO" id="GO:0015123">
    <property type="term" value="F:acetate transmembrane transporter activity"/>
    <property type="evidence" value="ECO:0007669"/>
    <property type="project" value="TreeGrafter"/>
</dbReference>
<dbReference type="InterPro" id="IPR051633">
    <property type="entry name" value="AceTr"/>
</dbReference>
<feature type="transmembrane region" description="Helical" evidence="6">
    <location>
        <begin position="84"/>
        <end position="108"/>
    </location>
</feature>
<feature type="transmembrane region" description="Helical" evidence="6">
    <location>
        <begin position="185"/>
        <end position="205"/>
    </location>
</feature>
<evidence type="ECO:0000256" key="6">
    <source>
        <dbReference type="SAM" id="Phobius"/>
    </source>
</evidence>
<reference evidence="7 8" key="1">
    <citation type="journal article" date="2015" name="Environ. Microbiol.">
        <title>Metagenome sequence of Elaphomyces granulatus from sporocarp tissue reveals Ascomycota ectomycorrhizal fingerprints of genome expansion and a Proteobacteria-rich microbiome.</title>
        <authorList>
            <person name="Quandt C.A."/>
            <person name="Kohler A."/>
            <person name="Hesse C.N."/>
            <person name="Sharpton T.J."/>
            <person name="Martin F."/>
            <person name="Spatafora J.W."/>
        </authorList>
    </citation>
    <scope>NUCLEOTIDE SEQUENCE [LARGE SCALE GENOMIC DNA]</scope>
    <source>
        <strain evidence="7 8">OSC145934</strain>
    </source>
</reference>
<feature type="transmembrane region" description="Helical" evidence="6">
    <location>
        <begin position="225"/>
        <end position="242"/>
    </location>
</feature>
<evidence type="ECO:0008006" key="9">
    <source>
        <dbReference type="Google" id="ProtNLM"/>
    </source>
</evidence>